<sequence>MSHQTDIFSMSCGQMRAQGLRLQSIYPQLLEMVLRLQKAIEEHFLQVRSRHKQQDLVLEEQRLRLEQRRSEAIQEQEALVARLMSQLANVLQSGSWNDPGLQLLLPSMDTRGNAGSGQGAQSARKPDQLLPLLREWQTASVIPVLSNRGEDISDLYHMSFQDHIANQGDKYHEDMNISGIINLSTSENKLCTDLMAERLSWSDMNYIEDDLLQYPDGRGQPFLREEVARFLTYYCKAPAPLDPENVVVLNGCCSVFSALAMVLCDVGEAFLIPTPFYGGLGFSSRLYAKVELVFVYLDGEITGGNTQPFQLTVDKLEQGLHEARLKRKNVRGLVLINPQNPLGDIYSRDSMKEYLEFAKRHNLHVIIDEIYMLSVFDKSTTFHSVLSMESLPDPNRTHVIWGTSKDFGISGFCFGTLYTHSREVATAVSAFGHLHSISGSTQYKLCRLLQDRDWIDKVYLPTNCSRLQEAHKYITDKLKAMEIPFLNRGSGLCVWINLRKYLDPCTFEEELVLHQRFLDNKVMLSGGKSYMCKEPGWFCLVFADKPRRLKLAMRRFHEALQEQKEELITALLEDAQKE</sequence>
<dbReference type="PANTHER" id="PTHR43795:SF1">
    <property type="entry name" value="INACTIVE 1-AMINOCYCLOPROPANE-1-CARBOXYLATE SYNTHASE-LIKE PROTEIN 2-RELATED"/>
    <property type="match status" value="1"/>
</dbReference>
<dbReference type="PRINTS" id="PR00753">
    <property type="entry name" value="ACCSYNTHASE"/>
</dbReference>
<dbReference type="InterPro" id="IPR015424">
    <property type="entry name" value="PyrdxlP-dep_Trfase"/>
</dbReference>
<dbReference type="GeneID" id="103201783"/>
<accession>A0A8B7A9R0</accession>
<dbReference type="CDD" id="cd00609">
    <property type="entry name" value="AAT_like"/>
    <property type="match status" value="1"/>
</dbReference>
<dbReference type="Pfam" id="PF00155">
    <property type="entry name" value="Aminotran_1_2"/>
    <property type="match status" value="1"/>
</dbReference>
<organism evidence="3 4">
    <name type="scientific">Orycteropus afer afer</name>
    <dbReference type="NCBI Taxonomy" id="1230840"/>
    <lineage>
        <taxon>Eukaryota</taxon>
        <taxon>Metazoa</taxon>
        <taxon>Chordata</taxon>
        <taxon>Craniata</taxon>
        <taxon>Vertebrata</taxon>
        <taxon>Euteleostomi</taxon>
        <taxon>Mammalia</taxon>
        <taxon>Eutheria</taxon>
        <taxon>Afrotheria</taxon>
        <taxon>Tubulidentata</taxon>
        <taxon>Orycteropodidae</taxon>
        <taxon>Orycteropus</taxon>
    </lineage>
</organism>
<dbReference type="AlphaFoldDB" id="A0A8B7A9R0"/>
<evidence type="ECO:0000313" key="3">
    <source>
        <dbReference type="Proteomes" id="UP000694850"/>
    </source>
</evidence>
<dbReference type="OrthoDB" id="691673at2759"/>
<dbReference type="Gene3D" id="3.90.1150.10">
    <property type="entry name" value="Aspartate Aminotransferase, domain 1"/>
    <property type="match status" value="1"/>
</dbReference>
<dbReference type="CTD" id="390110"/>
<dbReference type="RefSeq" id="XP_007944709.1">
    <property type="nucleotide sequence ID" value="XM_007946518.1"/>
</dbReference>
<dbReference type="InterPro" id="IPR015421">
    <property type="entry name" value="PyrdxlP-dep_Trfase_major"/>
</dbReference>
<evidence type="ECO:0000313" key="4">
    <source>
        <dbReference type="RefSeq" id="XP_007944709.1"/>
    </source>
</evidence>
<evidence type="ECO:0000259" key="2">
    <source>
        <dbReference type="Pfam" id="PF00155"/>
    </source>
</evidence>
<reference evidence="4" key="1">
    <citation type="submission" date="2025-08" db="UniProtKB">
        <authorList>
            <consortium name="RefSeq"/>
        </authorList>
    </citation>
    <scope>IDENTIFICATION</scope>
</reference>
<name>A0A8B7A9R0_ORYAF</name>
<feature type="domain" description="Aminotransferase class I/classII large" evidence="2">
    <location>
        <begin position="181"/>
        <end position="543"/>
    </location>
</feature>
<protein>
    <submittedName>
        <fullName evidence="4">Probable inactive 1-aminocyclopropane-1-carboxylate synthase-like protein 2</fullName>
    </submittedName>
</protein>
<dbReference type="SUPFAM" id="SSF53383">
    <property type="entry name" value="PLP-dependent transferases"/>
    <property type="match status" value="1"/>
</dbReference>
<dbReference type="Proteomes" id="UP000694850">
    <property type="component" value="Unplaced"/>
</dbReference>
<evidence type="ECO:0000256" key="1">
    <source>
        <dbReference type="ARBA" id="ARBA00022898"/>
    </source>
</evidence>
<dbReference type="GO" id="GO:0006520">
    <property type="term" value="P:amino acid metabolic process"/>
    <property type="evidence" value="ECO:0007669"/>
    <property type="project" value="TreeGrafter"/>
</dbReference>
<gene>
    <name evidence="4" type="primary">ACCSL</name>
</gene>
<proteinExistence type="predicted"/>
<dbReference type="InterPro" id="IPR050478">
    <property type="entry name" value="Ethylene_sulfur-biosynth"/>
</dbReference>
<keyword evidence="3" id="KW-1185">Reference proteome</keyword>
<dbReference type="PANTHER" id="PTHR43795">
    <property type="entry name" value="BIFUNCTIONAL ASPARTATE AMINOTRANSFERASE AND GLUTAMATE/ASPARTATE-PREPHENATE AMINOTRANSFERASE-RELATED"/>
    <property type="match status" value="1"/>
</dbReference>
<dbReference type="Gene3D" id="3.40.640.10">
    <property type="entry name" value="Type I PLP-dependent aspartate aminotransferase-like (Major domain)"/>
    <property type="match status" value="1"/>
</dbReference>
<dbReference type="GO" id="GO:0030170">
    <property type="term" value="F:pyridoxal phosphate binding"/>
    <property type="evidence" value="ECO:0007669"/>
    <property type="project" value="InterPro"/>
</dbReference>
<dbReference type="GO" id="GO:0008483">
    <property type="term" value="F:transaminase activity"/>
    <property type="evidence" value="ECO:0007669"/>
    <property type="project" value="TreeGrafter"/>
</dbReference>
<dbReference type="InterPro" id="IPR004839">
    <property type="entry name" value="Aminotransferase_I/II_large"/>
</dbReference>
<keyword evidence="1" id="KW-0663">Pyridoxal phosphate</keyword>
<dbReference type="InterPro" id="IPR015422">
    <property type="entry name" value="PyrdxlP-dep_Trfase_small"/>
</dbReference>